<dbReference type="Proteomes" id="UP001189624">
    <property type="component" value="Chromosome 6"/>
</dbReference>
<dbReference type="Gramene" id="rna-AYBTSS11_LOCUS18615">
    <property type="protein sequence ID" value="CAJ1961217.1"/>
    <property type="gene ID" value="gene-AYBTSS11_LOCUS18615"/>
</dbReference>
<evidence type="ECO:0000313" key="2">
    <source>
        <dbReference type="EMBL" id="CAJ1961217.1"/>
    </source>
</evidence>
<name>A0AA86TCD0_9FABA</name>
<keyword evidence="3" id="KW-1185">Reference proteome</keyword>
<gene>
    <name evidence="2" type="ORF">AYBTSS11_LOCUS18615</name>
</gene>
<feature type="region of interest" description="Disordered" evidence="1">
    <location>
        <begin position="78"/>
        <end position="97"/>
    </location>
</feature>
<sequence length="97" mass="10410">MFCAAAAGGGGRESRLGLCGWVRVIMARALLGCRGRIGDEGEDVIVERSREKSETEGRGDEGKGEVKVQGVELFRGEEATRKKSKAEVARAGKWRSG</sequence>
<dbReference type="AlphaFoldDB" id="A0AA86TCD0"/>
<feature type="compositionally biased region" description="Basic and acidic residues" evidence="1">
    <location>
        <begin position="46"/>
        <end position="66"/>
    </location>
</feature>
<organism evidence="2 3">
    <name type="scientific">Sphenostylis stenocarpa</name>
    <dbReference type="NCBI Taxonomy" id="92480"/>
    <lineage>
        <taxon>Eukaryota</taxon>
        <taxon>Viridiplantae</taxon>
        <taxon>Streptophyta</taxon>
        <taxon>Embryophyta</taxon>
        <taxon>Tracheophyta</taxon>
        <taxon>Spermatophyta</taxon>
        <taxon>Magnoliopsida</taxon>
        <taxon>eudicotyledons</taxon>
        <taxon>Gunneridae</taxon>
        <taxon>Pentapetalae</taxon>
        <taxon>rosids</taxon>
        <taxon>fabids</taxon>
        <taxon>Fabales</taxon>
        <taxon>Fabaceae</taxon>
        <taxon>Papilionoideae</taxon>
        <taxon>50 kb inversion clade</taxon>
        <taxon>NPAAA clade</taxon>
        <taxon>indigoferoid/millettioid clade</taxon>
        <taxon>Phaseoleae</taxon>
        <taxon>Sphenostylis</taxon>
    </lineage>
</organism>
<feature type="region of interest" description="Disordered" evidence="1">
    <location>
        <begin position="46"/>
        <end position="67"/>
    </location>
</feature>
<protein>
    <submittedName>
        <fullName evidence="2">Uncharacterized protein</fullName>
    </submittedName>
</protein>
<dbReference type="EMBL" id="OY731403">
    <property type="protein sequence ID" value="CAJ1961217.1"/>
    <property type="molecule type" value="Genomic_DNA"/>
</dbReference>
<evidence type="ECO:0000313" key="3">
    <source>
        <dbReference type="Proteomes" id="UP001189624"/>
    </source>
</evidence>
<feature type="compositionally biased region" description="Basic and acidic residues" evidence="1">
    <location>
        <begin position="78"/>
        <end position="90"/>
    </location>
</feature>
<evidence type="ECO:0000256" key="1">
    <source>
        <dbReference type="SAM" id="MobiDB-lite"/>
    </source>
</evidence>
<proteinExistence type="predicted"/>
<accession>A0AA86TCD0</accession>
<reference evidence="2" key="1">
    <citation type="submission" date="2023-10" db="EMBL/GenBank/DDBJ databases">
        <authorList>
            <person name="Domelevo Entfellner J.-B."/>
        </authorList>
    </citation>
    <scope>NUCLEOTIDE SEQUENCE</scope>
</reference>